<keyword evidence="3" id="KW-1185">Reference proteome</keyword>
<name>A0AA36DRE0_CYLNA</name>
<feature type="region of interest" description="Disordered" evidence="1">
    <location>
        <begin position="912"/>
        <end position="933"/>
    </location>
</feature>
<reference evidence="2" key="1">
    <citation type="submission" date="2023-07" db="EMBL/GenBank/DDBJ databases">
        <authorList>
            <consortium name="CYATHOMIX"/>
        </authorList>
    </citation>
    <scope>NUCLEOTIDE SEQUENCE</scope>
    <source>
        <strain evidence="2">N/A</strain>
    </source>
</reference>
<dbReference type="PANTHER" id="PTHR46880">
    <property type="entry name" value="RAS-ASSOCIATING DOMAIN-CONTAINING PROTEIN"/>
    <property type="match status" value="1"/>
</dbReference>
<feature type="compositionally biased region" description="Polar residues" evidence="1">
    <location>
        <begin position="922"/>
        <end position="933"/>
    </location>
</feature>
<sequence length="933" mass="106265">MVDNRRFFVIGKQSTRSERSNKVFDIVFTHDLGDASINSISKNVLVQGPPVHMQADDSLNYPVIFILMERPTSRVDKARLRELVRDVSYAKPHSGRRVAVEEAQKVLMQKERWNVMFDNAIDAVVINRNTRTTKRNTFTEQMFEVFAAHGIKPSMISLDADGNTRDLPKGTSISLCVPEEEDESYTRTHTSVYWKFSSHTPREENDCTYPAFLRVFDEKVGYSSVSEQFQYPDDAERRTVAPVVNEEGDEDVVADVPVSGPEVPVPQTPPLQTEPTQAHAGAGDVAVVPHYQCSAFSYEEKTNLMTWVGYLYRQALSNENVLHKEARERAREAMLAYESGKRCNFFCRDHHMLVNSGHFVTDKEKKILQNLKDEKYQYFKPLFPNEWVGGKRVLKVRCEPCYEYYRSGQVKGSPYPISSKEGTEFTSSVEKTLQNHIRSDHAIHQAAVEYYVRKTNDKVNSYLDDVDSAHTGSGTGASSLFMLAYAAAKIYLPPYQFPTLCETVSKLGLQIGNKHHTRDGFVQMTSYISKKMKDTLIDYLIKNQSPFSLLVDTSTDPDSKQILLLFVRFPDRTTLHPTTHFLEAVEMVKAETGKYIFETIYAYFSKAGLLNEFIWNLVAVATDGASAMSAEGGLRGILNKNISQSRKDILASRGATQEKIDSVLPNPIIWIHCMAHKIELALADALAEADEEFLRWRKFATAYLNRLRSFFAAPSRKRVLLEVDKTLSNERFVNLKRIIAVRWTSSEENAIHSFLKMYKHVWLALETISKTAQIPSKERLKAGAFLHVIKSLKFYRYMVFQLQVLGEIGTLSREAQDEASTLWKAQTDLNTLLARLDKAAESPHLNTKTRPFLESILCKPVNEAGNFRQNALDSPDCRKWFWNGWQNEESAACQILYKIADDLHVFEFNIETQKPHDGGPPQQLSENCYQRPG</sequence>
<dbReference type="EMBL" id="CATQJL010000001">
    <property type="protein sequence ID" value="CAJ0591585.1"/>
    <property type="molecule type" value="Genomic_DNA"/>
</dbReference>
<dbReference type="Proteomes" id="UP001176961">
    <property type="component" value="Unassembled WGS sequence"/>
</dbReference>
<accession>A0AA36DRE0</accession>
<comment type="caution">
    <text evidence="2">The sequence shown here is derived from an EMBL/GenBank/DDBJ whole genome shotgun (WGS) entry which is preliminary data.</text>
</comment>
<gene>
    <name evidence="2" type="ORF">CYNAS_LOCUS3568</name>
</gene>
<proteinExistence type="predicted"/>
<evidence type="ECO:0000256" key="1">
    <source>
        <dbReference type="SAM" id="MobiDB-lite"/>
    </source>
</evidence>
<evidence type="ECO:0000313" key="2">
    <source>
        <dbReference type="EMBL" id="CAJ0591585.1"/>
    </source>
</evidence>
<dbReference type="PANTHER" id="PTHR46880:SF5">
    <property type="entry name" value="DUF4371 DOMAIN-CONTAINING PROTEIN"/>
    <property type="match status" value="1"/>
</dbReference>
<organism evidence="2 3">
    <name type="scientific">Cylicocyclus nassatus</name>
    <name type="common">Nematode worm</name>
    <dbReference type="NCBI Taxonomy" id="53992"/>
    <lineage>
        <taxon>Eukaryota</taxon>
        <taxon>Metazoa</taxon>
        <taxon>Ecdysozoa</taxon>
        <taxon>Nematoda</taxon>
        <taxon>Chromadorea</taxon>
        <taxon>Rhabditida</taxon>
        <taxon>Rhabditina</taxon>
        <taxon>Rhabditomorpha</taxon>
        <taxon>Strongyloidea</taxon>
        <taxon>Strongylidae</taxon>
        <taxon>Cylicocyclus</taxon>
    </lineage>
</organism>
<protein>
    <submittedName>
        <fullName evidence="2">Uncharacterized protein</fullName>
    </submittedName>
</protein>
<evidence type="ECO:0000313" key="3">
    <source>
        <dbReference type="Proteomes" id="UP001176961"/>
    </source>
</evidence>
<dbReference type="AlphaFoldDB" id="A0AA36DRE0"/>